<keyword evidence="1" id="KW-0175">Coiled coil</keyword>
<evidence type="ECO:0000256" key="1">
    <source>
        <dbReference type="SAM" id="Coils"/>
    </source>
</evidence>
<dbReference type="EMBL" id="JAMSCK010000002">
    <property type="protein sequence ID" value="MCM8568708.1"/>
    <property type="molecule type" value="Genomic_DNA"/>
</dbReference>
<sequence>MQNASLLTVNFKNTVALLFLMVFSVSCQDLKKTRKPDDLIPESKMIDVLTEISILQAARNYNKFKLEETGIKPDQYIYEKFDIDSLQFERSSNYYAEQYTQYERIYDSVKARIQRMKTRLDSLRDLEIKREDSIKKAQKDSLELLDSLGIDRDSLETEIKKQKKSVRDSLLPIPKRISRERDSLEV</sequence>
<gene>
    <name evidence="3" type="ORF">NE848_04920</name>
</gene>
<evidence type="ECO:0000259" key="2">
    <source>
        <dbReference type="Pfam" id="PF14129"/>
    </source>
</evidence>
<name>A0ABT0YZY7_9FLAO</name>
<comment type="caution">
    <text evidence="3">The sequence shown here is derived from an EMBL/GenBank/DDBJ whole genome shotgun (WGS) entry which is preliminary data.</text>
</comment>
<accession>A0ABT0YZY7</accession>
<evidence type="ECO:0000313" key="4">
    <source>
        <dbReference type="Proteomes" id="UP001155077"/>
    </source>
</evidence>
<dbReference type="Pfam" id="PF14129">
    <property type="entry name" value="DUF4296"/>
    <property type="match status" value="1"/>
</dbReference>
<reference evidence="3" key="1">
    <citation type="submission" date="2022-06" db="EMBL/GenBank/DDBJ databases">
        <title>Gramella sediminis sp. nov., isolated from deep-sea sediment of the Indian Ocean.</title>
        <authorList>
            <person name="Yang L."/>
        </authorList>
    </citation>
    <scope>NUCLEOTIDE SEQUENCE</scope>
    <source>
        <strain evidence="3">HMD3159</strain>
    </source>
</reference>
<feature type="coiled-coil region" evidence="1">
    <location>
        <begin position="99"/>
        <end position="165"/>
    </location>
</feature>
<dbReference type="Proteomes" id="UP001155077">
    <property type="component" value="Unassembled WGS sequence"/>
</dbReference>
<feature type="domain" description="DUF4296" evidence="2">
    <location>
        <begin position="36"/>
        <end position="117"/>
    </location>
</feature>
<dbReference type="RefSeq" id="WP_252111109.1">
    <property type="nucleotide sequence ID" value="NZ_JAMSCK010000002.1"/>
</dbReference>
<dbReference type="InterPro" id="IPR025381">
    <property type="entry name" value="DUF4296"/>
</dbReference>
<organism evidence="3 4">
    <name type="scientific">Gramella jeungdoensis</name>
    <dbReference type="NCBI Taxonomy" id="708091"/>
    <lineage>
        <taxon>Bacteria</taxon>
        <taxon>Pseudomonadati</taxon>
        <taxon>Bacteroidota</taxon>
        <taxon>Flavobacteriia</taxon>
        <taxon>Flavobacteriales</taxon>
        <taxon>Flavobacteriaceae</taxon>
        <taxon>Christiangramia</taxon>
    </lineage>
</organism>
<proteinExistence type="predicted"/>
<evidence type="ECO:0000313" key="3">
    <source>
        <dbReference type="EMBL" id="MCM8568708.1"/>
    </source>
</evidence>
<keyword evidence="4" id="KW-1185">Reference proteome</keyword>
<protein>
    <submittedName>
        <fullName evidence="3">DUF4296 domain-containing protein</fullName>
    </submittedName>
</protein>